<keyword evidence="5" id="KW-1185">Reference proteome</keyword>
<evidence type="ECO:0000256" key="1">
    <source>
        <dbReference type="ARBA" id="ARBA00022679"/>
    </source>
</evidence>
<keyword evidence="3" id="KW-1133">Transmembrane helix</keyword>
<dbReference type="GO" id="GO:0008654">
    <property type="term" value="P:phospholipid biosynthetic process"/>
    <property type="evidence" value="ECO:0007669"/>
    <property type="project" value="InterPro"/>
</dbReference>
<reference evidence="4" key="1">
    <citation type="submission" date="2020-04" db="EMBL/GenBank/DDBJ databases">
        <title>A desert anoxygenic phototrophic bacterium fixes CO2 using RubisCO under aerobic conditions.</title>
        <authorList>
            <person name="Tang K."/>
        </authorList>
    </citation>
    <scope>NUCLEOTIDE SEQUENCE [LARGE SCALE GENOMIC DNA]</scope>
    <source>
        <strain evidence="4">MIMtkB3</strain>
    </source>
</reference>
<evidence type="ECO:0000256" key="2">
    <source>
        <dbReference type="RuleBase" id="RU003750"/>
    </source>
</evidence>
<name>A0A858RBB1_9PROT</name>
<dbReference type="GO" id="GO:0016020">
    <property type="term" value="C:membrane"/>
    <property type="evidence" value="ECO:0007669"/>
    <property type="project" value="InterPro"/>
</dbReference>
<evidence type="ECO:0000256" key="3">
    <source>
        <dbReference type="SAM" id="Phobius"/>
    </source>
</evidence>
<dbReference type="AlphaFoldDB" id="A0A858RBB1"/>
<gene>
    <name evidence="4" type="ORF">HHL28_04600</name>
</gene>
<organism evidence="4 5">
    <name type="scientific">Aerophototrophica crusticola</name>
    <dbReference type="NCBI Taxonomy" id="1709002"/>
    <lineage>
        <taxon>Bacteria</taxon>
        <taxon>Pseudomonadati</taxon>
        <taxon>Pseudomonadota</taxon>
        <taxon>Alphaproteobacteria</taxon>
        <taxon>Rhodospirillales</taxon>
        <taxon>Rhodospirillaceae</taxon>
        <taxon>Aerophototrophica</taxon>
    </lineage>
</organism>
<dbReference type="Gene3D" id="1.20.120.1760">
    <property type="match status" value="1"/>
</dbReference>
<dbReference type="InterPro" id="IPR043130">
    <property type="entry name" value="CDP-OH_PTrfase_TM_dom"/>
</dbReference>
<dbReference type="InterPro" id="IPR048254">
    <property type="entry name" value="CDP_ALCOHOL_P_TRANSF_CS"/>
</dbReference>
<evidence type="ECO:0000313" key="4">
    <source>
        <dbReference type="EMBL" id="QJE74780.1"/>
    </source>
</evidence>
<dbReference type="PROSITE" id="PS00379">
    <property type="entry name" value="CDP_ALCOHOL_P_TRANSF"/>
    <property type="match status" value="1"/>
</dbReference>
<proteinExistence type="inferred from homology"/>
<accession>A0A858RBB1</accession>
<keyword evidence="3" id="KW-0812">Transmembrane</keyword>
<dbReference type="Proteomes" id="UP000501891">
    <property type="component" value="Chromosome"/>
</dbReference>
<dbReference type="InterPro" id="IPR000462">
    <property type="entry name" value="CDP-OH_P_trans"/>
</dbReference>
<feature type="transmembrane region" description="Helical" evidence="3">
    <location>
        <begin position="354"/>
        <end position="379"/>
    </location>
</feature>
<comment type="similarity">
    <text evidence="2">Belongs to the CDP-alcohol phosphatidyltransferase class-I family.</text>
</comment>
<feature type="transmembrane region" description="Helical" evidence="3">
    <location>
        <begin position="196"/>
        <end position="222"/>
    </location>
</feature>
<keyword evidence="1 2" id="KW-0808">Transferase</keyword>
<dbReference type="Pfam" id="PF01066">
    <property type="entry name" value="CDP-OH_P_transf"/>
    <property type="match status" value="1"/>
</dbReference>
<dbReference type="EMBL" id="CP051775">
    <property type="protein sequence ID" value="QJE74780.1"/>
    <property type="molecule type" value="Genomic_DNA"/>
</dbReference>
<evidence type="ECO:0000313" key="5">
    <source>
        <dbReference type="Proteomes" id="UP000501891"/>
    </source>
</evidence>
<feature type="transmembrane region" description="Helical" evidence="3">
    <location>
        <begin position="292"/>
        <end position="315"/>
    </location>
</feature>
<sequence length="392" mass="43759">MVLELAADVGKDDTQTARKPQGAIVGESPVRLWGMTSAERLRRSLVRSGITDVRGWDGFDGGLPQILLRADWVFDEALVRDLAKSPGTILVDSRSGEPVAAHVEPADAAAVASMLGSSRVVPDELRERLRVVGPGELTSTYNNALRKKEPPFLLRLTPEALPRIEQRMFAGSYKGVTDLVTKYVWPWPARHVTKACALLGITPNMVTTLSAVLVGIAFWMFWEGHFLLGLAAAWGMTFLDTVDGKLARVTLTSSKWGNVFDHGIDLVHPPFWYWAWMVGLWSNGYDTLYPDLVFWIVVGGYVLQRVQEGVFLSVFKIEIHIWRRFDSFFRLITARRNPNLLLLTGFAVADRPEWGMVAVALWTLFCFGVHMVQILQALAARRAGPIRSWLAS</sequence>
<dbReference type="GO" id="GO:0016780">
    <property type="term" value="F:phosphotransferase activity, for other substituted phosphate groups"/>
    <property type="evidence" value="ECO:0007669"/>
    <property type="project" value="InterPro"/>
</dbReference>
<keyword evidence="3" id="KW-0472">Membrane</keyword>
<protein>
    <submittedName>
        <fullName evidence="4">CDP-alcohol phosphatidyltransferase family protein</fullName>
    </submittedName>
</protein>
<dbReference type="KEGG" id="acru:HHL28_04600"/>